<sequence length="117" mass="12556">MRGGRRVVFVSLDDGTGPVANVVFFHDAQERIGGPVFQTRHLLVRGRTRRSGAKGVSVTGEMLWDLADAARLVKQRHSAERAAENAAGDEARAEALAAELAAVSPANVRHLWSARSA</sequence>
<dbReference type="Proteomes" id="UP001212421">
    <property type="component" value="Chromosome"/>
</dbReference>
<dbReference type="CDD" id="cd04485">
    <property type="entry name" value="DnaE_OBF"/>
    <property type="match status" value="1"/>
</dbReference>
<evidence type="ECO:0000313" key="2">
    <source>
        <dbReference type="Proteomes" id="UP001212421"/>
    </source>
</evidence>
<dbReference type="EMBL" id="CP075584">
    <property type="protein sequence ID" value="WBM80032.1"/>
    <property type="molecule type" value="Genomic_DNA"/>
</dbReference>
<accession>A0ABY7NE39</accession>
<evidence type="ECO:0000313" key="1">
    <source>
        <dbReference type="EMBL" id="WBM80032.1"/>
    </source>
</evidence>
<gene>
    <name evidence="1" type="ORF">KIV56_18145</name>
</gene>
<proteinExistence type="predicted"/>
<organism evidence="1 2">
    <name type="scientific">Cryobacterium breve</name>
    <dbReference type="NCBI Taxonomy" id="1259258"/>
    <lineage>
        <taxon>Bacteria</taxon>
        <taxon>Bacillati</taxon>
        <taxon>Actinomycetota</taxon>
        <taxon>Actinomycetes</taxon>
        <taxon>Micrococcales</taxon>
        <taxon>Microbacteriaceae</taxon>
        <taxon>Cryobacterium</taxon>
    </lineage>
</organism>
<reference evidence="1 2" key="1">
    <citation type="submission" date="2021-05" db="EMBL/GenBank/DDBJ databases">
        <authorList>
            <person name="Kumar R."/>
            <person name="Kumar A."/>
            <person name="Mukhia S."/>
        </authorList>
    </citation>
    <scope>NUCLEOTIDE SEQUENCE [LARGE SCALE GENOMIC DNA]</scope>
    <source>
        <strain evidence="1 2">ERMR7:08</strain>
    </source>
</reference>
<name>A0ABY7NE39_9MICO</name>
<dbReference type="RefSeq" id="WP_281534652.1">
    <property type="nucleotide sequence ID" value="NZ_CP075584.1"/>
</dbReference>
<keyword evidence="2" id="KW-1185">Reference proteome</keyword>
<protein>
    <recommendedName>
        <fullName evidence="3">OB domain-containing protein</fullName>
    </recommendedName>
</protein>
<evidence type="ECO:0008006" key="3">
    <source>
        <dbReference type="Google" id="ProtNLM"/>
    </source>
</evidence>